<dbReference type="EMBL" id="BGPR01014139">
    <property type="protein sequence ID" value="GBN63908.1"/>
    <property type="molecule type" value="Genomic_DNA"/>
</dbReference>
<sequence length="91" mass="10025">MPYVRVVLSIPCAFILRRIHGAVKKLVLAGVFKFASFAVLDMTFLESYRKPSANIYSVIPPSSLLAASIYGLKNGEISSLRDLGCVHRNLL</sequence>
<organism evidence="1 2">
    <name type="scientific">Araneus ventricosus</name>
    <name type="common">Orbweaver spider</name>
    <name type="synonym">Epeira ventricosa</name>
    <dbReference type="NCBI Taxonomy" id="182803"/>
    <lineage>
        <taxon>Eukaryota</taxon>
        <taxon>Metazoa</taxon>
        <taxon>Ecdysozoa</taxon>
        <taxon>Arthropoda</taxon>
        <taxon>Chelicerata</taxon>
        <taxon>Arachnida</taxon>
        <taxon>Araneae</taxon>
        <taxon>Araneomorphae</taxon>
        <taxon>Entelegynae</taxon>
        <taxon>Araneoidea</taxon>
        <taxon>Araneidae</taxon>
        <taxon>Araneus</taxon>
    </lineage>
</organism>
<evidence type="ECO:0000313" key="1">
    <source>
        <dbReference type="EMBL" id="GBN63908.1"/>
    </source>
</evidence>
<keyword evidence="2" id="KW-1185">Reference proteome</keyword>
<gene>
    <name evidence="1" type="ORF">AVEN_47897_1</name>
</gene>
<protein>
    <submittedName>
        <fullName evidence="1">Uncharacterized protein</fullName>
    </submittedName>
</protein>
<evidence type="ECO:0000313" key="2">
    <source>
        <dbReference type="Proteomes" id="UP000499080"/>
    </source>
</evidence>
<accession>A0A4Y2QKU4</accession>
<proteinExistence type="predicted"/>
<dbReference type="AlphaFoldDB" id="A0A4Y2QKU4"/>
<reference evidence="1 2" key="1">
    <citation type="journal article" date="2019" name="Sci. Rep.">
        <title>Orb-weaving spider Araneus ventricosus genome elucidates the spidroin gene catalogue.</title>
        <authorList>
            <person name="Kono N."/>
            <person name="Nakamura H."/>
            <person name="Ohtoshi R."/>
            <person name="Moran D.A.P."/>
            <person name="Shinohara A."/>
            <person name="Yoshida Y."/>
            <person name="Fujiwara M."/>
            <person name="Mori M."/>
            <person name="Tomita M."/>
            <person name="Arakawa K."/>
        </authorList>
    </citation>
    <scope>NUCLEOTIDE SEQUENCE [LARGE SCALE GENOMIC DNA]</scope>
</reference>
<comment type="caution">
    <text evidence="1">The sequence shown here is derived from an EMBL/GenBank/DDBJ whole genome shotgun (WGS) entry which is preliminary data.</text>
</comment>
<name>A0A4Y2QKU4_ARAVE</name>
<dbReference type="Proteomes" id="UP000499080">
    <property type="component" value="Unassembled WGS sequence"/>
</dbReference>